<dbReference type="PANTHER" id="PTHR22028:SF5">
    <property type="entry name" value="COILED-COIL DOMAIN-CONTAINING PROTEIN 191"/>
    <property type="match status" value="1"/>
</dbReference>
<proteinExistence type="predicted"/>
<keyword evidence="1" id="KW-0175">Coiled coil</keyword>
<evidence type="ECO:0000313" key="4">
    <source>
        <dbReference type="Proteomes" id="UP001075354"/>
    </source>
</evidence>
<evidence type="ECO:0000313" key="3">
    <source>
        <dbReference type="EMBL" id="KAJ1519418.1"/>
    </source>
</evidence>
<dbReference type="InterPro" id="IPR052270">
    <property type="entry name" value="CACF_protein"/>
</dbReference>
<dbReference type="EMBL" id="JAPTSV010000016">
    <property type="protein sequence ID" value="KAJ1519418.1"/>
    <property type="molecule type" value="Genomic_DNA"/>
</dbReference>
<evidence type="ECO:0008006" key="5">
    <source>
        <dbReference type="Google" id="ProtNLM"/>
    </source>
</evidence>
<gene>
    <name evidence="3" type="ORF">ONE63_004710</name>
</gene>
<reference evidence="3" key="1">
    <citation type="submission" date="2022-12" db="EMBL/GenBank/DDBJ databases">
        <title>Chromosome-level genome assembly of the bean flower thrips Megalurothrips usitatus.</title>
        <authorList>
            <person name="Ma L."/>
            <person name="Liu Q."/>
            <person name="Li H."/>
            <person name="Cai W."/>
        </authorList>
    </citation>
    <scope>NUCLEOTIDE SEQUENCE</scope>
    <source>
        <strain evidence="3">Cailab_2022a</strain>
    </source>
</reference>
<comment type="caution">
    <text evidence="3">The sequence shown here is derived from an EMBL/GenBank/DDBJ whole genome shotgun (WGS) entry which is preliminary data.</text>
</comment>
<evidence type="ECO:0000256" key="1">
    <source>
        <dbReference type="SAM" id="Coils"/>
    </source>
</evidence>
<feature type="compositionally biased region" description="Polar residues" evidence="2">
    <location>
        <begin position="428"/>
        <end position="437"/>
    </location>
</feature>
<protein>
    <recommendedName>
        <fullName evidence="5">Coiled-coil domain-containing protein 191</fullName>
    </recommendedName>
</protein>
<accession>A0AAV7X0J1</accession>
<dbReference type="Proteomes" id="UP001075354">
    <property type="component" value="Chromosome 16"/>
</dbReference>
<feature type="compositionally biased region" description="Basic and acidic residues" evidence="2">
    <location>
        <begin position="438"/>
        <end position="449"/>
    </location>
</feature>
<evidence type="ECO:0000256" key="2">
    <source>
        <dbReference type="SAM" id="MobiDB-lite"/>
    </source>
</evidence>
<feature type="coiled-coil region" evidence="1">
    <location>
        <begin position="543"/>
        <end position="630"/>
    </location>
</feature>
<keyword evidence="4" id="KW-1185">Reference proteome</keyword>
<dbReference type="AlphaFoldDB" id="A0AAV7X0J1"/>
<feature type="region of interest" description="Disordered" evidence="2">
    <location>
        <begin position="418"/>
        <end position="449"/>
    </location>
</feature>
<feature type="coiled-coil region" evidence="1">
    <location>
        <begin position="461"/>
        <end position="498"/>
    </location>
</feature>
<sequence>MSWGSALVEDLLGTSVIPDRNMAVLKELDVHGDGVDPVLLSDLRHDKEMRAAVHSSRARPPHADIMMEAKRILRREEKAKKLSSIQNRIVDEEVDRFQNHIRSLRKMNQRLERIAFPTVQKRLIKISPGQHLSSQYLSKGDGAVKIPEDRVPCVGPDKSQKKNQNMNGNFAERTDEAQQFGGLKRKSSLSISGNKMDDHEILQHRPVNFSKTSSESQNTVFERIHQKYMESERNRVLKEGPTLIRHPSPINELPGQIGQQAAVSSSMIPSIPKDENKVQLGEWVEETTDDQNNLIKKSEVFLNEWSLPGKTSHEGVISKKMSEPIRGGKVPSTSGTLPPAIVSRKGDQNKLENLSKMYAKWMTKVCVPSSTKSDECGAYKARTEKRKEGATKQSLNHISREEKIMQVLQALQKHKQTKPCCEEEARPASSSRFSKSVNDVREEKAEGDHHRFRRAISGSYNHRLKAHKDLITHQKAKLEEQKKEIEDLKLSQLRMESEKSQMLTQKTLNEVLDNCSETVKAQAKSLKSSLSLVDLSSGNDFVLRMEQRALEQKQRKLLAQERRKQMEDERKRKMKELEEKKRMEEEELARKRHEEAQEIRRKERELREEARKERERIIALERKADQFCEKKRLKNGFYGFKKLLSLRKTQEEIAAVFYDKLLLQNAFKLWRCEVEWILQAKMECADYFYSSNLLHRCFNALKSEAQERERCMQVAVDMHDFHLQGRYFQIWLKFTHKQQEIEAEKLEKADHHFSKVLLRKSLLMWQKYPQVAQLEREKERRKMIWRNKVQQVLPDFRPVLSSD</sequence>
<organism evidence="3 4">
    <name type="scientific">Megalurothrips usitatus</name>
    <name type="common">bean blossom thrips</name>
    <dbReference type="NCBI Taxonomy" id="439358"/>
    <lineage>
        <taxon>Eukaryota</taxon>
        <taxon>Metazoa</taxon>
        <taxon>Ecdysozoa</taxon>
        <taxon>Arthropoda</taxon>
        <taxon>Hexapoda</taxon>
        <taxon>Insecta</taxon>
        <taxon>Pterygota</taxon>
        <taxon>Neoptera</taxon>
        <taxon>Paraneoptera</taxon>
        <taxon>Thysanoptera</taxon>
        <taxon>Terebrantia</taxon>
        <taxon>Thripoidea</taxon>
        <taxon>Thripidae</taxon>
        <taxon>Megalurothrips</taxon>
    </lineage>
</organism>
<dbReference type="PANTHER" id="PTHR22028">
    <property type="entry name" value="SFI1 SPINDLE BODY DOMAIN-CONTAINING PROTEIN-RELATED"/>
    <property type="match status" value="1"/>
</dbReference>
<name>A0AAV7X0J1_9NEOP</name>